<feature type="transmembrane region" description="Helical" evidence="1">
    <location>
        <begin position="120"/>
        <end position="140"/>
    </location>
</feature>
<sequence>MSGSQTGPKPFSSFITELRCIPTFITFPGEIPSAMMSESNADGMMNPEPEHPPADERGKEMEDKLDEIYTSLKELRREVEEKKAPDRLGWDDIAQEIIGAVTFALPFLFTGELWEIAKDISVERSLVILLMTLAIAYLFIAKSQIGNLKKEELFHVPKRLLTVTLIAYLISSGLIYLYGINGIADFTTEQYLNATILISTFAVIGAITVDMVK</sequence>
<gene>
    <name evidence="2" type="ordered locus">TON_0004</name>
</gene>
<dbReference type="Pfam" id="PF09622">
    <property type="entry name" value="DUF2391"/>
    <property type="match status" value="1"/>
</dbReference>
<dbReference type="InterPro" id="IPR024464">
    <property type="entry name" value="DUF2391"/>
</dbReference>
<keyword evidence="1" id="KW-0812">Transmembrane</keyword>
<evidence type="ECO:0000256" key="1">
    <source>
        <dbReference type="SAM" id="Phobius"/>
    </source>
</evidence>
<accession>B6YSF5</accession>
<evidence type="ECO:0000313" key="2">
    <source>
        <dbReference type="EMBL" id="ACJ15487.1"/>
    </source>
</evidence>
<keyword evidence="1" id="KW-1133">Transmembrane helix</keyword>
<dbReference type="KEGG" id="ton:TON_0004"/>
<dbReference type="HOGENOM" id="CLU_111879_0_0_2"/>
<reference evidence="2 3" key="1">
    <citation type="journal article" date="2008" name="J. Bacteriol.">
        <title>The complete genome sequence of Thermococcus onnurineus NA1 reveals a mixed heterotrophic and carboxydotrophic metabolism.</title>
        <authorList>
            <person name="Lee H.S."/>
            <person name="Kang S.G."/>
            <person name="Bae S.S."/>
            <person name="Lim J.K."/>
            <person name="Cho Y."/>
            <person name="Kim Y.J."/>
            <person name="Jeon J.H."/>
            <person name="Cha S.S."/>
            <person name="Kwon K.K."/>
            <person name="Kim H.T."/>
            <person name="Park C.J."/>
            <person name="Lee H.W."/>
            <person name="Kim S.I."/>
            <person name="Chun J."/>
            <person name="Colwell R.R."/>
            <person name="Kim S.J."/>
            <person name="Lee J.H."/>
        </authorList>
    </citation>
    <scope>NUCLEOTIDE SEQUENCE [LARGE SCALE GENOMIC DNA]</scope>
    <source>
        <strain evidence="2 3">NA1</strain>
    </source>
</reference>
<evidence type="ECO:0000313" key="3">
    <source>
        <dbReference type="Proteomes" id="UP000002727"/>
    </source>
</evidence>
<feature type="transmembrane region" description="Helical" evidence="1">
    <location>
        <begin position="191"/>
        <end position="212"/>
    </location>
</feature>
<dbReference type="EMBL" id="CP000855">
    <property type="protein sequence ID" value="ACJ15487.1"/>
    <property type="molecule type" value="Genomic_DNA"/>
</dbReference>
<dbReference type="PATRIC" id="fig|523850.10.peg.4"/>
<name>B6YSF5_THEON</name>
<dbReference type="Proteomes" id="UP000002727">
    <property type="component" value="Chromosome"/>
</dbReference>
<organism evidence="2 3">
    <name type="scientific">Thermococcus onnurineus (strain NA1)</name>
    <dbReference type="NCBI Taxonomy" id="523850"/>
    <lineage>
        <taxon>Archaea</taxon>
        <taxon>Methanobacteriati</taxon>
        <taxon>Methanobacteriota</taxon>
        <taxon>Thermococci</taxon>
        <taxon>Thermococcales</taxon>
        <taxon>Thermococcaceae</taxon>
        <taxon>Thermococcus</taxon>
    </lineage>
</organism>
<dbReference type="eggNOG" id="arCOG03887">
    <property type="taxonomic scope" value="Archaea"/>
</dbReference>
<keyword evidence="1" id="KW-0472">Membrane</keyword>
<feature type="transmembrane region" description="Helical" evidence="1">
    <location>
        <begin position="160"/>
        <end position="179"/>
    </location>
</feature>
<dbReference type="AlphaFoldDB" id="B6YSF5"/>
<keyword evidence="3" id="KW-1185">Reference proteome</keyword>
<proteinExistence type="predicted"/>
<dbReference type="STRING" id="523850.TON_0004"/>
<protein>
    <submittedName>
        <fullName evidence="2">Hypothetical membrane protein, conserved</fullName>
    </submittedName>
</protein>
<feature type="transmembrane region" description="Helical" evidence="1">
    <location>
        <begin position="97"/>
        <end position="114"/>
    </location>
</feature>